<evidence type="ECO:0000259" key="1">
    <source>
        <dbReference type="Pfam" id="PF13391"/>
    </source>
</evidence>
<comment type="caution">
    <text evidence="2">The sequence shown here is derived from an EMBL/GenBank/DDBJ whole genome shotgun (WGS) entry which is preliminary data.</text>
</comment>
<protein>
    <submittedName>
        <fullName evidence="2">HNH endonuclease</fullName>
    </submittedName>
</protein>
<keyword evidence="2" id="KW-0255">Endonuclease</keyword>
<dbReference type="GO" id="GO:0004519">
    <property type="term" value="F:endonuclease activity"/>
    <property type="evidence" value="ECO:0007669"/>
    <property type="project" value="UniProtKB-KW"/>
</dbReference>
<evidence type="ECO:0000313" key="3">
    <source>
        <dbReference type="Proteomes" id="UP000285844"/>
    </source>
</evidence>
<reference evidence="2 3" key="1">
    <citation type="submission" date="2018-08" db="EMBL/GenBank/DDBJ databases">
        <title>A genome reference for cultivated species of the human gut microbiota.</title>
        <authorList>
            <person name="Zou Y."/>
            <person name="Xue W."/>
            <person name="Luo G."/>
        </authorList>
    </citation>
    <scope>NUCLEOTIDE SEQUENCE [LARGE SCALE GENOMIC DNA]</scope>
    <source>
        <strain evidence="2 3">AM37-3BH</strain>
    </source>
</reference>
<keyword evidence="2" id="KW-0540">Nuclease</keyword>
<accession>A0A413Z2X6</accession>
<gene>
    <name evidence="2" type="ORF">DW858_01875</name>
</gene>
<organism evidence="2 3">
    <name type="scientific">Lachnospira eligens</name>
    <dbReference type="NCBI Taxonomy" id="39485"/>
    <lineage>
        <taxon>Bacteria</taxon>
        <taxon>Bacillati</taxon>
        <taxon>Bacillota</taxon>
        <taxon>Clostridia</taxon>
        <taxon>Lachnospirales</taxon>
        <taxon>Lachnospiraceae</taxon>
        <taxon>Lachnospira</taxon>
    </lineage>
</organism>
<dbReference type="Pfam" id="PF13391">
    <property type="entry name" value="HNH_2"/>
    <property type="match status" value="1"/>
</dbReference>
<dbReference type="RefSeq" id="WP_118362345.1">
    <property type="nucleotide sequence ID" value="NZ_QSHM01000001.1"/>
</dbReference>
<name>A0A413Z2X6_9FIRM</name>
<evidence type="ECO:0000313" key="2">
    <source>
        <dbReference type="EMBL" id="RHC15603.1"/>
    </source>
</evidence>
<proteinExistence type="predicted"/>
<dbReference type="InterPro" id="IPR003615">
    <property type="entry name" value="HNH_nuc"/>
</dbReference>
<feature type="domain" description="HNH nuclease" evidence="1">
    <location>
        <begin position="216"/>
        <end position="268"/>
    </location>
</feature>
<keyword evidence="2" id="KW-0378">Hydrolase</keyword>
<sequence>MKIFYCRIGWMSSYRGCSTEKPINGGLYNKDNIGHEVYNYLGYNGRYYGFVEPGRNSSIHIDRLGARKNDNSVNDILVVWVASNPTTGGQYIIGWYKDAIVYRKLEKVPDDAMSIRTLKTHNFYDIYSERVTLLEEKDRIFQIKGMGHSNIWYGNEEVDNTVISYIDTYDKKLDDRIIKIEKDTSELLGQEKEAVVKTRINQDIFRKRLVMRYKHCCLCSVNNEKLLIASHIKPWSDSDSYEKLDMNNGLLLCPNHDKLFDSGLISFDDNGSIMLSNELDSINRVFLNVNENMNIIVDDDNAEYIKYHRENVYKV</sequence>
<dbReference type="AlphaFoldDB" id="A0A413Z2X6"/>
<dbReference type="Proteomes" id="UP000285844">
    <property type="component" value="Unassembled WGS sequence"/>
</dbReference>
<dbReference type="EMBL" id="QSHM01000001">
    <property type="protein sequence ID" value="RHC15603.1"/>
    <property type="molecule type" value="Genomic_DNA"/>
</dbReference>